<evidence type="ECO:0000256" key="2">
    <source>
        <dbReference type="SAM" id="MobiDB-lite"/>
    </source>
</evidence>
<dbReference type="Proteomes" id="UP000738126">
    <property type="component" value="Unassembled WGS sequence"/>
</dbReference>
<feature type="compositionally biased region" description="Basic residues" evidence="2">
    <location>
        <begin position="120"/>
        <end position="136"/>
    </location>
</feature>
<evidence type="ECO:0000313" key="3">
    <source>
        <dbReference type="EMBL" id="MBK1725876.1"/>
    </source>
</evidence>
<feature type="region of interest" description="Disordered" evidence="2">
    <location>
        <begin position="111"/>
        <end position="140"/>
    </location>
</feature>
<accession>A0ABS1E664</accession>
<comment type="caution">
    <text evidence="3">The sequence shown here is derived from an EMBL/GenBank/DDBJ whole genome shotgun (WGS) entry which is preliminary data.</text>
</comment>
<dbReference type="Gene3D" id="3.30.420.40">
    <property type="match status" value="1"/>
</dbReference>
<name>A0ABS1E664_9GAMM</name>
<dbReference type="EMBL" id="NRSH01000013">
    <property type="protein sequence ID" value="MBK1725876.1"/>
    <property type="molecule type" value="Genomic_DNA"/>
</dbReference>
<dbReference type="NCBIfam" id="TIGR01766">
    <property type="entry name" value="IS200/IS605 family accessory protein TnpB-like domain"/>
    <property type="match status" value="1"/>
</dbReference>
<evidence type="ECO:0008006" key="5">
    <source>
        <dbReference type="Google" id="ProtNLM"/>
    </source>
</evidence>
<reference evidence="3 4" key="1">
    <citation type="journal article" date="2020" name="Microorganisms">
        <title>Osmotic Adaptation and Compatible Solute Biosynthesis of Phototrophic Bacteria as Revealed from Genome Analyses.</title>
        <authorList>
            <person name="Imhoff J.F."/>
            <person name="Rahn T."/>
            <person name="Kunzel S."/>
            <person name="Keller A."/>
            <person name="Neulinger S.C."/>
        </authorList>
    </citation>
    <scope>NUCLEOTIDE SEQUENCE [LARGE SCALE GENOMIC DNA]</scope>
    <source>
        <strain evidence="3 4">DSM 15116</strain>
    </source>
</reference>
<keyword evidence="1" id="KW-0238">DNA-binding</keyword>
<gene>
    <name evidence="3" type="ORF">CKO13_02345</name>
</gene>
<keyword evidence="4" id="KW-1185">Reference proteome</keyword>
<evidence type="ECO:0000256" key="1">
    <source>
        <dbReference type="ARBA" id="ARBA00023125"/>
    </source>
</evidence>
<proteinExistence type="predicted"/>
<dbReference type="InterPro" id="IPR010095">
    <property type="entry name" value="Cas12f1-like_TNB"/>
</dbReference>
<feature type="compositionally biased region" description="Low complexity" evidence="2">
    <location>
        <begin position="476"/>
        <end position="487"/>
    </location>
</feature>
<dbReference type="RefSeq" id="WP_200256446.1">
    <property type="nucleotide sequence ID" value="NZ_NRSH01000013.1"/>
</dbReference>
<evidence type="ECO:0000313" key="4">
    <source>
        <dbReference type="Proteomes" id="UP000738126"/>
    </source>
</evidence>
<sequence>MARKRAPKPQRTYQARLKALPEGEAALLDTYAALYSQAERRLFADWARGERLAGLKPAYQRQYGLTARQFNAIRRGLEGRIESVQEQRSTLIAQKKRALRKTERLIAKLQQKQEQASGERRHKLRQRLHQKKRRLQTQKDRLASLEADHRAGRVRLCFGSRKRFHAQFDLAANGHADHAAWRADWRRARDSPFFVLGSGDETAGCQGCQAQYRGGQRFAFRLRLPNALVERNGGYRYITFEVDLPYGADHLAAALERGQAISYRFQRDAKGWRVFATTEALPFERRSDRRLGVIGVDLNTDHLAVAATDRHGNPVATRRIPLVLYGCTSEQAKARIGEAVKALMAFAGEQGKPIAVERLDFEAKKARLEGEGVRYSRMLSAFAYGRLLANLKARAHDHGIEVLERNPAYTSVIGAWKFAERYGISSHQAAALVIARRAMNLSERPNRRDHNALLLPVRNRSRHVWSFWKQVARGGAAHAAPGRSAQGRSRSSPARDPGQARSVTPPPGAGEIPAREPLPSPFG</sequence>
<feature type="region of interest" description="Disordered" evidence="2">
    <location>
        <begin position="476"/>
        <end position="523"/>
    </location>
</feature>
<organism evidence="3 4">
    <name type="scientific">Halorhodospira neutriphila</name>
    <dbReference type="NCBI Taxonomy" id="168379"/>
    <lineage>
        <taxon>Bacteria</taxon>
        <taxon>Pseudomonadati</taxon>
        <taxon>Pseudomonadota</taxon>
        <taxon>Gammaproteobacteria</taxon>
        <taxon>Chromatiales</taxon>
        <taxon>Ectothiorhodospiraceae</taxon>
        <taxon>Halorhodospira</taxon>
    </lineage>
</organism>
<protein>
    <recommendedName>
        <fullName evidence="5">Transposase</fullName>
    </recommendedName>
</protein>